<feature type="region of interest" description="Disordered" evidence="1">
    <location>
        <begin position="755"/>
        <end position="780"/>
    </location>
</feature>
<dbReference type="AlphaFoldDB" id="A0A6H1ZQR6"/>
<name>A0A6H1ZQR6_9ZZZZ</name>
<feature type="region of interest" description="Disordered" evidence="1">
    <location>
        <begin position="1"/>
        <end position="59"/>
    </location>
</feature>
<accession>A0A6H1ZQR6</accession>
<feature type="compositionally biased region" description="Low complexity" evidence="1">
    <location>
        <begin position="763"/>
        <end position="778"/>
    </location>
</feature>
<sequence>MPEQFADYQSYQRRDGGTGFRKPKASGRGWQYAPRGYKPGKKKAAPAPAPKPEAKAKAAVTPASVDAKISSAIDNLKSGRKPNFKAGFSSKIRQLLEGKAGENFPSFKKKLASLSPAVIEELALAKGPLGLPAGLFAEMFQELTPAEIDRQLKLLERAITKAVKGSIGEQSLQKRRKNLLQRRKIAAEERTIQTDFGTKAGLVGKHVDTGFGMLGKSAGPLAKQAIQDWKAGRDEGVEEAAGDVARVSKLIGPEIVKQQTRKPEFQALKKGLKKIFAAAKKSTEGSKADPNFKSKYPQINVQELKNMLAAAKKSTEESKIDQNFKSASPQINVQDIMRDLSSKKPSQKAKEVWSNVIVPAAKQIGVSGEDLFKAWQEGIPGIERAIGDVAKGIKLESKTIKSIMKSGHEEAKKTGKAGYEEAKNIMKSGYEEAKKTGVLGKAGYEEAKKFIKNIPESKPIKAVGGISEKLLNAAVEIPGKFKAGFSSLFRSLRDTFKPTPGIVRATPRRKKVDSLLGRRNIPETKIPDYGTGPLPAPGGFAQQKTSPKKPLTQKQIDSLASQGFDTSKLVSGETRAAIRAKESEQKRLTSKGFAPGSEQRIAPSMRRVDDIGDVERVKQEVKRKGIITREEVERSREADRIKPVEETKTKPLYRQAVTESNKIAPAKPPVMPKNMAPQEFEKTILPTKLPAFPAKKKKIAEKLRFGLPGKRASEFMFNEFIEYFADYQQYRRRDGSIGYRKENYLGDWQYAPKGWTPRKKKGTAPAKQAGKKQGAGQKLSSKLAGIKATQGVGSISKQARSLQPEHRSNLGRLMAGIIGGYIPANEAGEYEGGDIPGISKKAIALANTIRTMSDSRSRKARMAIVKGFRLAPESLGFSENMPKRKRFKSAVATLLKAKRTEHYDKLQDPKHRA</sequence>
<reference evidence="2" key="1">
    <citation type="submission" date="2020-03" db="EMBL/GenBank/DDBJ databases">
        <title>The deep terrestrial virosphere.</title>
        <authorList>
            <person name="Holmfeldt K."/>
            <person name="Nilsson E."/>
            <person name="Simone D."/>
            <person name="Lopez-Fernandez M."/>
            <person name="Wu X."/>
            <person name="de Brujin I."/>
            <person name="Lundin D."/>
            <person name="Andersson A."/>
            <person name="Bertilsson S."/>
            <person name="Dopson M."/>
        </authorList>
    </citation>
    <scope>NUCLEOTIDE SEQUENCE</scope>
    <source>
        <strain evidence="2">TM448A01513</strain>
    </source>
</reference>
<protein>
    <submittedName>
        <fullName evidence="2">Uncharacterized protein</fullName>
    </submittedName>
</protein>
<evidence type="ECO:0000313" key="2">
    <source>
        <dbReference type="EMBL" id="QJA49829.1"/>
    </source>
</evidence>
<gene>
    <name evidence="2" type="ORF">TM448A01513_0005</name>
</gene>
<evidence type="ECO:0000256" key="1">
    <source>
        <dbReference type="SAM" id="MobiDB-lite"/>
    </source>
</evidence>
<organism evidence="2">
    <name type="scientific">viral metagenome</name>
    <dbReference type="NCBI Taxonomy" id="1070528"/>
    <lineage>
        <taxon>unclassified sequences</taxon>
        <taxon>metagenomes</taxon>
        <taxon>organismal metagenomes</taxon>
    </lineage>
</organism>
<proteinExistence type="predicted"/>
<dbReference type="EMBL" id="MT144157">
    <property type="protein sequence ID" value="QJA49829.1"/>
    <property type="molecule type" value="Genomic_DNA"/>
</dbReference>